<evidence type="ECO:0000313" key="7">
    <source>
        <dbReference type="Proteomes" id="UP000223968"/>
    </source>
</evidence>
<dbReference type="PANTHER" id="PTHR42877:SF8">
    <property type="entry name" value="MONOOXYGENASE"/>
    <property type="match status" value="1"/>
</dbReference>
<dbReference type="EMBL" id="PDNB01000305">
    <property type="protein sequence ID" value="PGG95902.1"/>
    <property type="molecule type" value="Genomic_DNA"/>
</dbReference>
<dbReference type="Pfam" id="PF00743">
    <property type="entry name" value="FMO-like"/>
    <property type="match status" value="1"/>
</dbReference>
<evidence type="ECO:0000313" key="6">
    <source>
        <dbReference type="EMBL" id="PGG95902.1"/>
    </source>
</evidence>
<dbReference type="AlphaFoldDB" id="A0A2B7WH15"/>
<dbReference type="OrthoDB" id="74360at2759"/>
<accession>A0A2B7WH15</accession>
<dbReference type="PANTHER" id="PTHR42877">
    <property type="entry name" value="L-ORNITHINE N(5)-MONOOXYGENASE-RELATED"/>
    <property type="match status" value="1"/>
</dbReference>
<dbReference type="Gene3D" id="3.50.50.60">
    <property type="entry name" value="FAD/NAD(P)-binding domain"/>
    <property type="match status" value="2"/>
</dbReference>
<sequence>MTAFPVRSFNGSCKPNNKVNDDPIYQVHRRLKVVVVGAGASGLLLAYKLQRHFDNIDITIFEKNAAVSGTWVENRYPGCGCDTPAHCYTWSFEPKTDWSANYASSSEIRQYFTDFCTRHALQKYIKLEHRVLSAEWLQEDAQWRVTVEDLVTKAQLQTVAHIFINAAGILNNWKWPDIPGLHLFKGKMLHSAAWDDAVDLQGKTVGLIGNGSSGIQILPAIQSKVQKLFHFVRQPTWIAPPIGEEYREHTREDIMTFASDPKHHLEMRRDLETRMNVIFETFRQGSQMQNSSREHTQTSMLEKLGKHELSNRLIPDFPVGCRRPTPGTGYLESLLKDNVHTVVGQVERIIEDGVVAEDGTTYPVDVLVCATGFDTTYRPRFPILGRTGRSLSDAWKNEIQGYLGIAVPDYPNYFMLLGPNCPVGNGPVLIAIEHQVSYIIQMLSKFQKENIRSFDVKADATESFNLWKDGYMEHTIWKQDCRSWYKAGSKTGKVVALWPGSTLHYLETIKTPRYEEWEWEYQRGCNRWAFLGNGHSTAEKRPGGDVAWYIRSDDDSPIDPCLKTSQGLPEKGVLK</sequence>
<evidence type="ECO:0000256" key="1">
    <source>
        <dbReference type="ARBA" id="ARBA00001974"/>
    </source>
</evidence>
<dbReference type="GO" id="GO:0050661">
    <property type="term" value="F:NADP binding"/>
    <property type="evidence" value="ECO:0007669"/>
    <property type="project" value="InterPro"/>
</dbReference>
<dbReference type="SUPFAM" id="SSF51905">
    <property type="entry name" value="FAD/NAD(P)-binding domain"/>
    <property type="match status" value="1"/>
</dbReference>
<keyword evidence="5" id="KW-0560">Oxidoreductase</keyword>
<protein>
    <recommendedName>
        <fullName evidence="8">FAD/NAD(P)-binding domain-containing protein</fullName>
    </recommendedName>
</protein>
<evidence type="ECO:0000256" key="2">
    <source>
        <dbReference type="ARBA" id="ARBA00010139"/>
    </source>
</evidence>
<evidence type="ECO:0000256" key="5">
    <source>
        <dbReference type="ARBA" id="ARBA00023002"/>
    </source>
</evidence>
<evidence type="ECO:0008006" key="8">
    <source>
        <dbReference type="Google" id="ProtNLM"/>
    </source>
</evidence>
<name>A0A2B7WH15_9EURO</name>
<keyword evidence="3" id="KW-0285">Flavoprotein</keyword>
<keyword evidence="7" id="KW-1185">Reference proteome</keyword>
<comment type="cofactor">
    <cofactor evidence="1">
        <name>FAD</name>
        <dbReference type="ChEBI" id="CHEBI:57692"/>
    </cofactor>
</comment>
<dbReference type="InterPro" id="IPR051209">
    <property type="entry name" value="FAD-bind_Monooxygenase_sf"/>
</dbReference>
<comment type="caution">
    <text evidence="6">The sequence shown here is derived from an EMBL/GenBank/DDBJ whole genome shotgun (WGS) entry which is preliminary data.</text>
</comment>
<dbReference type="InterPro" id="IPR036188">
    <property type="entry name" value="FAD/NAD-bd_sf"/>
</dbReference>
<dbReference type="Proteomes" id="UP000223968">
    <property type="component" value="Unassembled WGS sequence"/>
</dbReference>
<proteinExistence type="inferred from homology"/>
<evidence type="ECO:0000256" key="4">
    <source>
        <dbReference type="ARBA" id="ARBA00022827"/>
    </source>
</evidence>
<evidence type="ECO:0000256" key="3">
    <source>
        <dbReference type="ARBA" id="ARBA00022630"/>
    </source>
</evidence>
<gene>
    <name evidence="6" type="ORF">AJ79_09812</name>
</gene>
<dbReference type="InterPro" id="IPR020946">
    <property type="entry name" value="Flavin_mOase-like"/>
</dbReference>
<dbReference type="GO" id="GO:0050660">
    <property type="term" value="F:flavin adenine dinucleotide binding"/>
    <property type="evidence" value="ECO:0007669"/>
    <property type="project" value="InterPro"/>
</dbReference>
<keyword evidence="4" id="KW-0274">FAD</keyword>
<organism evidence="6 7">
    <name type="scientific">Helicocarpus griseus UAMH5409</name>
    <dbReference type="NCBI Taxonomy" id="1447875"/>
    <lineage>
        <taxon>Eukaryota</taxon>
        <taxon>Fungi</taxon>
        <taxon>Dikarya</taxon>
        <taxon>Ascomycota</taxon>
        <taxon>Pezizomycotina</taxon>
        <taxon>Eurotiomycetes</taxon>
        <taxon>Eurotiomycetidae</taxon>
        <taxon>Onygenales</taxon>
        <taxon>Ajellomycetaceae</taxon>
        <taxon>Helicocarpus</taxon>
    </lineage>
</organism>
<dbReference type="GO" id="GO:0004499">
    <property type="term" value="F:N,N-dimethylaniline monooxygenase activity"/>
    <property type="evidence" value="ECO:0007669"/>
    <property type="project" value="InterPro"/>
</dbReference>
<reference evidence="6 7" key="1">
    <citation type="submission" date="2017-10" db="EMBL/GenBank/DDBJ databases">
        <title>Comparative genomics in systemic dimorphic fungi from Ajellomycetaceae.</title>
        <authorList>
            <person name="Munoz J.F."/>
            <person name="Mcewen J.G."/>
            <person name="Clay O.K."/>
            <person name="Cuomo C.A."/>
        </authorList>
    </citation>
    <scope>NUCLEOTIDE SEQUENCE [LARGE SCALE GENOMIC DNA]</scope>
    <source>
        <strain evidence="6 7">UAMH5409</strain>
    </source>
</reference>
<comment type="similarity">
    <text evidence="2">Belongs to the FAD-binding monooxygenase family.</text>
</comment>